<dbReference type="Proteomes" id="UP000182915">
    <property type="component" value="Chromosome I"/>
</dbReference>
<evidence type="ECO:0000259" key="1">
    <source>
        <dbReference type="Pfam" id="PF04760"/>
    </source>
</evidence>
<dbReference type="STRING" id="370526.SAMN04489835_1333"/>
<gene>
    <name evidence="2" type="ORF">SAMN04489835_1333</name>
</gene>
<proteinExistence type="predicted"/>
<dbReference type="GO" id="GO:0003743">
    <property type="term" value="F:translation initiation factor activity"/>
    <property type="evidence" value="ECO:0007669"/>
    <property type="project" value="UniProtKB-KW"/>
</dbReference>
<feature type="domain" description="Translation initiation factor IF-2 N-terminal" evidence="1">
    <location>
        <begin position="10"/>
        <end position="59"/>
    </location>
</feature>
<keyword evidence="2" id="KW-0648">Protein biosynthesis</keyword>
<evidence type="ECO:0000313" key="3">
    <source>
        <dbReference type="Proteomes" id="UP000182915"/>
    </source>
</evidence>
<dbReference type="Gene3D" id="1.10.10.2480">
    <property type="match status" value="1"/>
</dbReference>
<organism evidence="2 3">
    <name type="scientific">Mycolicibacterium rutilum</name>
    <name type="common">Mycobacterium rutilum</name>
    <dbReference type="NCBI Taxonomy" id="370526"/>
    <lineage>
        <taxon>Bacteria</taxon>
        <taxon>Bacillati</taxon>
        <taxon>Actinomycetota</taxon>
        <taxon>Actinomycetes</taxon>
        <taxon>Mycobacteriales</taxon>
        <taxon>Mycobacteriaceae</taxon>
        <taxon>Mycolicibacterium</taxon>
    </lineage>
</organism>
<evidence type="ECO:0000313" key="2">
    <source>
        <dbReference type="EMBL" id="SEH55276.1"/>
    </source>
</evidence>
<dbReference type="EMBL" id="LT629971">
    <property type="protein sequence ID" value="SEH55276.1"/>
    <property type="molecule type" value="Genomic_DNA"/>
</dbReference>
<sequence>MKLNPPPRQKVRVRELARELGWTPRQLLAELNRRGEFVKSAASQLEAPVVRALLREFGTVSTGPNPDATLSPGMYGHSAELATGEDDTGFESELAKARARSKVKGQNKVARWHPPILQALLDDVVVPQRPEHLAAPASGYFVRELKKAAGLSKRWAEAQLNGLGDDESLVIKWIRLSDGQRPDIAVELAGCGISPGEAGLCIGHGGRIDPRLGTIYERFRDRKVGRSEATAIVRQWRAKQQAL</sequence>
<reference evidence="3" key="1">
    <citation type="submission" date="2016-10" db="EMBL/GenBank/DDBJ databases">
        <authorList>
            <person name="Varghese N."/>
            <person name="Submissions S."/>
        </authorList>
    </citation>
    <scope>NUCLEOTIDE SEQUENCE [LARGE SCALE GENOMIC DNA]</scope>
    <source>
        <strain evidence="3">DSM 45405</strain>
    </source>
</reference>
<dbReference type="AlphaFoldDB" id="A0A1H6J8L3"/>
<dbReference type="OrthoDB" id="9811804at2"/>
<protein>
    <submittedName>
        <fullName evidence="2">Translation initiation factor IF-2, N-terminal region</fullName>
    </submittedName>
</protein>
<accession>A0A1H6J8L3</accession>
<name>A0A1H6J8L3_MYCRU</name>
<dbReference type="Pfam" id="PF04760">
    <property type="entry name" value="IF2_N"/>
    <property type="match status" value="1"/>
</dbReference>
<keyword evidence="2" id="KW-0396">Initiation factor</keyword>
<keyword evidence="3" id="KW-1185">Reference proteome</keyword>
<dbReference type="InterPro" id="IPR006847">
    <property type="entry name" value="IF2_N"/>
</dbReference>